<evidence type="ECO:0000256" key="9">
    <source>
        <dbReference type="ARBA" id="ARBA00038064"/>
    </source>
</evidence>
<protein>
    <recommendedName>
        <fullName evidence="12">C2H2-type domain-containing protein</fullName>
    </recommendedName>
</protein>
<evidence type="ECO:0000256" key="2">
    <source>
        <dbReference type="ARBA" id="ARBA00004496"/>
    </source>
</evidence>
<comment type="subcellular location">
    <subcellularLocation>
        <location evidence="2">Cytoplasm</location>
    </subcellularLocation>
    <subcellularLocation>
        <location evidence="1">Nucleus</location>
    </subcellularLocation>
</comment>
<dbReference type="SUPFAM" id="SSF57667">
    <property type="entry name" value="beta-beta-alpha zinc fingers"/>
    <property type="match status" value="1"/>
</dbReference>
<evidence type="ECO:0000313" key="14">
    <source>
        <dbReference type="Proteomes" id="UP000054560"/>
    </source>
</evidence>
<dbReference type="InterPro" id="IPR013087">
    <property type="entry name" value="Znf_C2H2_type"/>
</dbReference>
<dbReference type="PANTHER" id="PTHR46095:SF1">
    <property type="entry name" value="ZINC FINGER PROTEIN 593"/>
    <property type="match status" value="1"/>
</dbReference>
<evidence type="ECO:0000256" key="11">
    <source>
        <dbReference type="SAM" id="MobiDB-lite"/>
    </source>
</evidence>
<feature type="domain" description="C2H2-type" evidence="12">
    <location>
        <begin position="60"/>
        <end position="89"/>
    </location>
</feature>
<dbReference type="FunFam" id="3.30.160.60:FF:000299">
    <property type="entry name" value="Zinc finger protein 593"/>
    <property type="match status" value="1"/>
</dbReference>
<dbReference type="RefSeq" id="XP_014155726.1">
    <property type="nucleotide sequence ID" value="XM_014300251.1"/>
</dbReference>
<keyword evidence="14" id="KW-1185">Reference proteome</keyword>
<dbReference type="InterPro" id="IPR022755">
    <property type="entry name" value="Znf_C2H2_jaz"/>
</dbReference>
<dbReference type="STRING" id="667725.A0A0L0FYW7"/>
<keyword evidence="4" id="KW-0690">Ribosome biogenesis</keyword>
<dbReference type="GO" id="GO:0005634">
    <property type="term" value="C:nucleus"/>
    <property type="evidence" value="ECO:0007669"/>
    <property type="project" value="UniProtKB-SubCell"/>
</dbReference>
<evidence type="ECO:0000256" key="10">
    <source>
        <dbReference type="PROSITE-ProRule" id="PRU00042"/>
    </source>
</evidence>
<comment type="similarity">
    <text evidence="9">Belongs to the ZNF593/BUD20 C2H2-type zinc-finger protein family.</text>
</comment>
<dbReference type="eggNOG" id="KOG3408">
    <property type="taxonomic scope" value="Eukaryota"/>
</dbReference>
<dbReference type="PROSITE" id="PS50157">
    <property type="entry name" value="ZINC_FINGER_C2H2_2"/>
    <property type="match status" value="1"/>
</dbReference>
<evidence type="ECO:0000313" key="13">
    <source>
        <dbReference type="EMBL" id="KNC81824.1"/>
    </source>
</evidence>
<dbReference type="InterPro" id="IPR003604">
    <property type="entry name" value="Matrin/U1-like-C_Znf_C2H2"/>
</dbReference>
<keyword evidence="7" id="KW-0862">Zinc</keyword>
<keyword evidence="3" id="KW-0963">Cytoplasm</keyword>
<feature type="region of interest" description="Disordered" evidence="11">
    <location>
        <begin position="91"/>
        <end position="120"/>
    </location>
</feature>
<keyword evidence="8" id="KW-0539">Nucleus</keyword>
<sequence length="120" mass="14000">MGCVQRKKRIHMNNKELSKKFRLRRRTKDLDQVEEDLKPENAEKLKNLPIDYDLPGAGQFYCLQCSKYYISDDALEKHSKSKVHKRRLKELKEGAYTQEEAERAGGRSGIENKRPSTMAT</sequence>
<evidence type="ECO:0000256" key="3">
    <source>
        <dbReference type="ARBA" id="ARBA00022490"/>
    </source>
</evidence>
<evidence type="ECO:0000256" key="8">
    <source>
        <dbReference type="ARBA" id="ARBA00023242"/>
    </source>
</evidence>
<dbReference type="Pfam" id="PF12171">
    <property type="entry name" value="zf-C2H2_jaz"/>
    <property type="match status" value="1"/>
</dbReference>
<gene>
    <name evidence="13" type="ORF">SARC_05877</name>
</gene>
<dbReference type="GO" id="GO:0005737">
    <property type="term" value="C:cytoplasm"/>
    <property type="evidence" value="ECO:0007669"/>
    <property type="project" value="UniProtKB-SubCell"/>
</dbReference>
<dbReference type="SMART" id="SM00451">
    <property type="entry name" value="ZnF_U1"/>
    <property type="match status" value="1"/>
</dbReference>
<dbReference type="GO" id="GO:0008270">
    <property type="term" value="F:zinc ion binding"/>
    <property type="evidence" value="ECO:0007669"/>
    <property type="project" value="UniProtKB-KW"/>
</dbReference>
<dbReference type="PROSITE" id="PS00028">
    <property type="entry name" value="ZINC_FINGER_C2H2_1"/>
    <property type="match status" value="1"/>
</dbReference>
<dbReference type="EMBL" id="KQ241991">
    <property type="protein sequence ID" value="KNC81824.1"/>
    <property type="molecule type" value="Genomic_DNA"/>
</dbReference>
<dbReference type="Proteomes" id="UP000054560">
    <property type="component" value="Unassembled WGS sequence"/>
</dbReference>
<dbReference type="GO" id="GO:0003676">
    <property type="term" value="F:nucleic acid binding"/>
    <property type="evidence" value="ECO:0007669"/>
    <property type="project" value="InterPro"/>
</dbReference>
<reference evidence="13 14" key="1">
    <citation type="submission" date="2011-02" db="EMBL/GenBank/DDBJ databases">
        <title>The Genome Sequence of Sphaeroforma arctica JP610.</title>
        <authorList>
            <consortium name="The Broad Institute Genome Sequencing Platform"/>
            <person name="Russ C."/>
            <person name="Cuomo C."/>
            <person name="Young S.K."/>
            <person name="Zeng Q."/>
            <person name="Gargeya S."/>
            <person name="Alvarado L."/>
            <person name="Berlin A."/>
            <person name="Chapman S.B."/>
            <person name="Chen Z."/>
            <person name="Freedman E."/>
            <person name="Gellesch M."/>
            <person name="Goldberg J."/>
            <person name="Griggs A."/>
            <person name="Gujja S."/>
            <person name="Heilman E."/>
            <person name="Heiman D."/>
            <person name="Howarth C."/>
            <person name="Mehta T."/>
            <person name="Neiman D."/>
            <person name="Pearson M."/>
            <person name="Roberts A."/>
            <person name="Saif S."/>
            <person name="Shea T."/>
            <person name="Shenoy N."/>
            <person name="Sisk P."/>
            <person name="Stolte C."/>
            <person name="Sykes S."/>
            <person name="White J."/>
            <person name="Yandava C."/>
            <person name="Burger G."/>
            <person name="Gray M.W."/>
            <person name="Holland P.W.H."/>
            <person name="King N."/>
            <person name="Lang F.B.F."/>
            <person name="Roger A.J."/>
            <person name="Ruiz-Trillo I."/>
            <person name="Haas B."/>
            <person name="Nusbaum C."/>
            <person name="Birren B."/>
        </authorList>
    </citation>
    <scope>NUCLEOTIDE SEQUENCE [LARGE SCALE GENOMIC DNA]</scope>
    <source>
        <strain evidence="13 14">JP610</strain>
    </source>
</reference>
<evidence type="ECO:0000256" key="5">
    <source>
        <dbReference type="ARBA" id="ARBA00022723"/>
    </source>
</evidence>
<dbReference type="Gene3D" id="3.30.160.60">
    <property type="entry name" value="Classic Zinc Finger"/>
    <property type="match status" value="1"/>
</dbReference>
<feature type="compositionally biased region" description="Basic and acidic residues" evidence="11">
    <location>
        <begin position="100"/>
        <end position="114"/>
    </location>
</feature>
<dbReference type="InterPro" id="IPR036236">
    <property type="entry name" value="Znf_C2H2_sf"/>
</dbReference>
<dbReference type="InterPro" id="IPR051879">
    <property type="entry name" value="C2H2-ZF_Maturation_Protein"/>
</dbReference>
<accession>A0A0L0FYW7</accession>
<name>A0A0L0FYW7_9EUKA</name>
<evidence type="ECO:0000256" key="6">
    <source>
        <dbReference type="ARBA" id="ARBA00022771"/>
    </source>
</evidence>
<keyword evidence="5" id="KW-0479">Metal-binding</keyword>
<dbReference type="AlphaFoldDB" id="A0A0L0FYW7"/>
<proteinExistence type="inferred from homology"/>
<dbReference type="GeneID" id="25906381"/>
<organism evidence="13 14">
    <name type="scientific">Sphaeroforma arctica JP610</name>
    <dbReference type="NCBI Taxonomy" id="667725"/>
    <lineage>
        <taxon>Eukaryota</taxon>
        <taxon>Ichthyosporea</taxon>
        <taxon>Ichthyophonida</taxon>
        <taxon>Sphaeroforma</taxon>
    </lineage>
</organism>
<evidence type="ECO:0000259" key="12">
    <source>
        <dbReference type="PROSITE" id="PS50157"/>
    </source>
</evidence>
<dbReference type="GO" id="GO:0043021">
    <property type="term" value="F:ribonucleoprotein complex binding"/>
    <property type="evidence" value="ECO:0007669"/>
    <property type="project" value="UniProtKB-ARBA"/>
</dbReference>
<keyword evidence="6 10" id="KW-0863">Zinc-finger</keyword>
<evidence type="ECO:0000256" key="7">
    <source>
        <dbReference type="ARBA" id="ARBA00022833"/>
    </source>
</evidence>
<evidence type="ECO:0000256" key="4">
    <source>
        <dbReference type="ARBA" id="ARBA00022517"/>
    </source>
</evidence>
<dbReference type="OrthoDB" id="24683at2759"/>
<dbReference type="PANTHER" id="PTHR46095">
    <property type="entry name" value="ZINC FINGER PROTEIN 593"/>
    <property type="match status" value="1"/>
</dbReference>
<evidence type="ECO:0000256" key="1">
    <source>
        <dbReference type="ARBA" id="ARBA00004123"/>
    </source>
</evidence>
<dbReference type="GO" id="GO:0042254">
    <property type="term" value="P:ribosome biogenesis"/>
    <property type="evidence" value="ECO:0007669"/>
    <property type="project" value="UniProtKB-KW"/>
</dbReference>